<reference evidence="3" key="1">
    <citation type="journal article" date="2023" name="Science">
        <title>Elucidation of the pathway for biosynthesis of saponin adjuvants from the soapbark tree.</title>
        <authorList>
            <person name="Reed J."/>
            <person name="Orme A."/>
            <person name="El-Demerdash A."/>
            <person name="Owen C."/>
            <person name="Martin L.B.B."/>
            <person name="Misra R.C."/>
            <person name="Kikuchi S."/>
            <person name="Rejzek M."/>
            <person name="Martin A.C."/>
            <person name="Harkess A."/>
            <person name="Leebens-Mack J."/>
            <person name="Louveau T."/>
            <person name="Stephenson M.J."/>
            <person name="Osbourn A."/>
        </authorList>
    </citation>
    <scope>NUCLEOTIDE SEQUENCE</scope>
    <source>
        <strain evidence="3">S10</strain>
    </source>
</reference>
<evidence type="ECO:0000256" key="1">
    <source>
        <dbReference type="SAM" id="MobiDB-lite"/>
    </source>
</evidence>
<keyword evidence="2" id="KW-0732">Signal</keyword>
<evidence type="ECO:0000313" key="3">
    <source>
        <dbReference type="EMBL" id="KAJ7980010.1"/>
    </source>
</evidence>
<keyword evidence="4" id="KW-1185">Reference proteome</keyword>
<gene>
    <name evidence="3" type="ORF">O6P43_003338</name>
</gene>
<dbReference type="EMBL" id="JARAOO010000002">
    <property type="protein sequence ID" value="KAJ7980010.1"/>
    <property type="molecule type" value="Genomic_DNA"/>
</dbReference>
<proteinExistence type="predicted"/>
<feature type="signal peptide" evidence="2">
    <location>
        <begin position="1"/>
        <end position="20"/>
    </location>
</feature>
<dbReference type="AlphaFoldDB" id="A0AAD7QEF3"/>
<organism evidence="3 4">
    <name type="scientific">Quillaja saponaria</name>
    <name type="common">Soap bark tree</name>
    <dbReference type="NCBI Taxonomy" id="32244"/>
    <lineage>
        <taxon>Eukaryota</taxon>
        <taxon>Viridiplantae</taxon>
        <taxon>Streptophyta</taxon>
        <taxon>Embryophyta</taxon>
        <taxon>Tracheophyta</taxon>
        <taxon>Spermatophyta</taxon>
        <taxon>Magnoliopsida</taxon>
        <taxon>eudicotyledons</taxon>
        <taxon>Gunneridae</taxon>
        <taxon>Pentapetalae</taxon>
        <taxon>rosids</taxon>
        <taxon>fabids</taxon>
        <taxon>Fabales</taxon>
        <taxon>Quillajaceae</taxon>
        <taxon>Quillaja</taxon>
    </lineage>
</organism>
<dbReference type="KEGG" id="qsa:O6P43_003338"/>
<accession>A0AAD7QEF3</accession>
<sequence>MFVFCLLSSTVKSQIGSCSAQNINLVQCMTQSNRAISVDRSCCTTLNQIVQTGFNCFCSLALSSSIDLLHTPLTLPFPNCYISIPPLSLCRVLEPMPVTLPPDSPKEFTQPSSPKDVLVPTPPNEVQVPPNNLTLNNSSSTVSKQPLANENGDPEVSVSKGGENTQMLLLCQTLLLSLNFMLVLN</sequence>
<protein>
    <submittedName>
        <fullName evidence="3">Leucine-rich repeat extensin-like protein 3</fullName>
    </submittedName>
</protein>
<evidence type="ECO:0000256" key="2">
    <source>
        <dbReference type="SAM" id="SignalP"/>
    </source>
</evidence>
<comment type="caution">
    <text evidence="3">The sequence shown here is derived from an EMBL/GenBank/DDBJ whole genome shotgun (WGS) entry which is preliminary data.</text>
</comment>
<feature type="region of interest" description="Disordered" evidence="1">
    <location>
        <begin position="101"/>
        <end position="160"/>
    </location>
</feature>
<evidence type="ECO:0000313" key="4">
    <source>
        <dbReference type="Proteomes" id="UP001163823"/>
    </source>
</evidence>
<name>A0AAD7QEF3_QUISA</name>
<feature type="chain" id="PRO_5042042543" evidence="2">
    <location>
        <begin position="21"/>
        <end position="185"/>
    </location>
</feature>
<feature type="compositionally biased region" description="Low complexity" evidence="1">
    <location>
        <begin position="128"/>
        <end position="143"/>
    </location>
</feature>
<dbReference type="Proteomes" id="UP001163823">
    <property type="component" value="Chromosome 2"/>
</dbReference>